<dbReference type="InterPro" id="IPR004341">
    <property type="entry name" value="CAT_RNA-bd_dom"/>
</dbReference>
<evidence type="ECO:0000313" key="4">
    <source>
        <dbReference type="Proteomes" id="UP001065593"/>
    </source>
</evidence>
<dbReference type="Pfam" id="PF03123">
    <property type="entry name" value="CAT_RBD"/>
    <property type="match status" value="1"/>
</dbReference>
<feature type="domain" description="PRD" evidence="2">
    <location>
        <begin position="171"/>
        <end position="283"/>
    </location>
</feature>
<dbReference type="Gene3D" id="1.10.1790.10">
    <property type="entry name" value="PRD domain"/>
    <property type="match status" value="2"/>
</dbReference>
<dbReference type="NCBIfam" id="NF046042">
    <property type="entry name" value="LicT"/>
    <property type="match status" value="1"/>
</dbReference>
<keyword evidence="1" id="KW-0677">Repeat</keyword>
<dbReference type="SUPFAM" id="SSF50151">
    <property type="entry name" value="SacY-like RNA-binding domain"/>
    <property type="match status" value="1"/>
</dbReference>
<name>A0ABQ5NGL0_9BACI</name>
<dbReference type="SMART" id="SM01061">
    <property type="entry name" value="CAT_RBD"/>
    <property type="match status" value="1"/>
</dbReference>
<dbReference type="InterPro" id="IPR050661">
    <property type="entry name" value="BglG_antiterminators"/>
</dbReference>
<dbReference type="PROSITE" id="PS51372">
    <property type="entry name" value="PRD_2"/>
    <property type="match status" value="2"/>
</dbReference>
<dbReference type="InterPro" id="IPR011608">
    <property type="entry name" value="PRD"/>
</dbReference>
<dbReference type="Proteomes" id="UP001065593">
    <property type="component" value="Unassembled WGS sequence"/>
</dbReference>
<dbReference type="InterPro" id="IPR036650">
    <property type="entry name" value="CAT_RNA-bd_dom_sf"/>
</dbReference>
<evidence type="ECO:0000259" key="2">
    <source>
        <dbReference type="PROSITE" id="PS51372"/>
    </source>
</evidence>
<evidence type="ECO:0000256" key="1">
    <source>
        <dbReference type="ARBA" id="ARBA00022737"/>
    </source>
</evidence>
<dbReference type="SUPFAM" id="SSF63520">
    <property type="entry name" value="PTS-regulatory domain, PRD"/>
    <property type="match status" value="2"/>
</dbReference>
<reference evidence="3" key="1">
    <citation type="submission" date="2022-08" db="EMBL/GenBank/DDBJ databases">
        <title>Draft genome sequence of Lysinibacillus sp. strain KH24.</title>
        <authorList>
            <person name="Kanbe H."/>
            <person name="Itoh H."/>
        </authorList>
    </citation>
    <scope>NUCLEOTIDE SEQUENCE</scope>
    <source>
        <strain evidence="3">KH24</strain>
    </source>
</reference>
<dbReference type="PANTHER" id="PTHR30185:SF15">
    <property type="entry name" value="CRYPTIC BETA-GLUCOSIDE BGL OPERON ANTITERMINATOR"/>
    <property type="match status" value="1"/>
</dbReference>
<dbReference type="RefSeq" id="WP_264986934.1">
    <property type="nucleotide sequence ID" value="NZ_BRZA01000001.1"/>
</dbReference>
<evidence type="ECO:0000313" key="3">
    <source>
        <dbReference type="EMBL" id="GLC87202.1"/>
    </source>
</evidence>
<organism evidence="3 4">
    <name type="scientific">Lysinibacillus piscis</name>
    <dbReference type="NCBI Taxonomy" id="2518931"/>
    <lineage>
        <taxon>Bacteria</taxon>
        <taxon>Bacillati</taxon>
        <taxon>Bacillota</taxon>
        <taxon>Bacilli</taxon>
        <taxon>Bacillales</taxon>
        <taxon>Bacillaceae</taxon>
        <taxon>Lysinibacillus</taxon>
    </lineage>
</organism>
<feature type="domain" description="PRD" evidence="2">
    <location>
        <begin position="65"/>
        <end position="170"/>
    </location>
</feature>
<proteinExistence type="predicted"/>
<accession>A0ABQ5NGL0</accession>
<protein>
    <submittedName>
        <fullName evidence="3">Transcription antiterminator BglG</fullName>
    </submittedName>
</protein>
<dbReference type="InterPro" id="IPR036634">
    <property type="entry name" value="PRD_sf"/>
</dbReference>
<sequence length="285" mass="33623">MEIKKIFNNNVALTENSDGKELVVMGKGLAFSKKIGDSIDESKIEKTFILENQTISDKLTDLLVDVPAKHFELAYKILEYARAKLSYPLDDYIYVALTDHLSFAITRHKKGIILKNALFFEIRKFYKEEFQIAKEALDIIEREIDIRFDEDEAASIALHLVNSQLTDTNIGATMQMTKMVHDILHIVKYHFLVSLDEQSVNYERFVTHLRFFALRLFKKEHNLDNQVEQFLFEQVQQKYDKAFQCSEKIMQYLQQEYQYVMSNDDKMYLTLHIQRVTNRQSLQEH</sequence>
<dbReference type="EMBL" id="BRZA01000001">
    <property type="protein sequence ID" value="GLC87202.1"/>
    <property type="molecule type" value="Genomic_DNA"/>
</dbReference>
<dbReference type="Gene3D" id="2.30.24.10">
    <property type="entry name" value="CAT RNA-binding domain"/>
    <property type="match status" value="1"/>
</dbReference>
<gene>
    <name evidence="3" type="primary">licT</name>
    <name evidence="3" type="ORF">LYSBPC_03290</name>
</gene>
<dbReference type="PANTHER" id="PTHR30185">
    <property type="entry name" value="CRYPTIC BETA-GLUCOSIDE BGL OPERON ANTITERMINATOR"/>
    <property type="match status" value="1"/>
</dbReference>
<dbReference type="Pfam" id="PF00874">
    <property type="entry name" value="PRD"/>
    <property type="match status" value="2"/>
</dbReference>
<keyword evidence="4" id="KW-1185">Reference proteome</keyword>
<comment type="caution">
    <text evidence="3">The sequence shown here is derived from an EMBL/GenBank/DDBJ whole genome shotgun (WGS) entry which is preliminary data.</text>
</comment>